<evidence type="ECO:0000313" key="3">
    <source>
        <dbReference type="Proteomes" id="UP001157006"/>
    </source>
</evidence>
<gene>
    <name evidence="2" type="ORF">VFH_VI148880</name>
</gene>
<dbReference type="InterPro" id="IPR011989">
    <property type="entry name" value="ARM-like"/>
</dbReference>
<evidence type="ECO:0000313" key="2">
    <source>
        <dbReference type="EMBL" id="CAI8618973.1"/>
    </source>
</evidence>
<dbReference type="AlphaFoldDB" id="A0AAV1BBH1"/>
<reference evidence="2 3" key="1">
    <citation type="submission" date="2023-01" db="EMBL/GenBank/DDBJ databases">
        <authorList>
            <person name="Kreplak J."/>
        </authorList>
    </citation>
    <scope>NUCLEOTIDE SEQUENCE [LARGE SCALE GENOMIC DNA]</scope>
</reference>
<evidence type="ECO:0000256" key="1">
    <source>
        <dbReference type="SAM" id="Phobius"/>
    </source>
</evidence>
<accession>A0AAV1BBH1</accession>
<keyword evidence="1" id="KW-0812">Transmembrane</keyword>
<keyword evidence="3" id="KW-1185">Reference proteome</keyword>
<proteinExistence type="predicted"/>
<feature type="transmembrane region" description="Helical" evidence="1">
    <location>
        <begin position="12"/>
        <end position="34"/>
    </location>
</feature>
<keyword evidence="1" id="KW-1133">Transmembrane helix</keyword>
<dbReference type="Proteomes" id="UP001157006">
    <property type="component" value="Chromosome 6"/>
</dbReference>
<keyword evidence="1" id="KW-0472">Membrane</keyword>
<sequence>MICRYHHKAPPNWVALTTATLFFVILLLIGYILYGAENHIVKVEDDFHKMEELKVRAEAAYVAKSRGIHTGSGSDLINVYHCPAVVFFFLLSFEKLYNFETFDDLIESLAPLIGVSVRTIAQLSLKFCSTQSLESNTRHQTIQIISWLAKYKFNILINHKLIQPMKTKMILRPIELLQKS</sequence>
<name>A0AAV1BBH1_VICFA</name>
<dbReference type="Gene3D" id="1.25.10.10">
    <property type="entry name" value="Leucine-rich Repeat Variant"/>
    <property type="match status" value="1"/>
</dbReference>
<protein>
    <submittedName>
        <fullName evidence="2">Uncharacterized protein</fullName>
    </submittedName>
</protein>
<organism evidence="2 3">
    <name type="scientific">Vicia faba</name>
    <name type="common">Broad bean</name>
    <name type="synonym">Faba vulgaris</name>
    <dbReference type="NCBI Taxonomy" id="3906"/>
    <lineage>
        <taxon>Eukaryota</taxon>
        <taxon>Viridiplantae</taxon>
        <taxon>Streptophyta</taxon>
        <taxon>Embryophyta</taxon>
        <taxon>Tracheophyta</taxon>
        <taxon>Spermatophyta</taxon>
        <taxon>Magnoliopsida</taxon>
        <taxon>eudicotyledons</taxon>
        <taxon>Gunneridae</taxon>
        <taxon>Pentapetalae</taxon>
        <taxon>rosids</taxon>
        <taxon>fabids</taxon>
        <taxon>Fabales</taxon>
        <taxon>Fabaceae</taxon>
        <taxon>Papilionoideae</taxon>
        <taxon>50 kb inversion clade</taxon>
        <taxon>NPAAA clade</taxon>
        <taxon>Hologalegina</taxon>
        <taxon>IRL clade</taxon>
        <taxon>Fabeae</taxon>
        <taxon>Vicia</taxon>
    </lineage>
</organism>
<dbReference type="EMBL" id="OX451741">
    <property type="protein sequence ID" value="CAI8618973.1"/>
    <property type="molecule type" value="Genomic_DNA"/>
</dbReference>